<evidence type="ECO:0000313" key="5">
    <source>
        <dbReference type="Proteomes" id="UP000242469"/>
    </source>
</evidence>
<dbReference type="GO" id="GO:0016887">
    <property type="term" value="F:ATP hydrolysis activity"/>
    <property type="evidence" value="ECO:0007669"/>
    <property type="project" value="InterPro"/>
</dbReference>
<feature type="domain" description="ABC transporter" evidence="3">
    <location>
        <begin position="24"/>
        <end position="246"/>
    </location>
</feature>
<dbReference type="InterPro" id="IPR015860">
    <property type="entry name" value="ABC_transpr_TagH-like"/>
</dbReference>
<dbReference type="PROSITE" id="PS50893">
    <property type="entry name" value="ABC_TRANSPORTER_2"/>
    <property type="match status" value="1"/>
</dbReference>
<dbReference type="GO" id="GO:0140359">
    <property type="term" value="F:ABC-type transporter activity"/>
    <property type="evidence" value="ECO:0007669"/>
    <property type="project" value="InterPro"/>
</dbReference>
<gene>
    <name evidence="4" type="ORF">SAMN02745729_101399</name>
</gene>
<evidence type="ECO:0000256" key="2">
    <source>
        <dbReference type="ARBA" id="ARBA00022840"/>
    </source>
</evidence>
<evidence type="ECO:0000313" key="4">
    <source>
        <dbReference type="EMBL" id="SEA07679.1"/>
    </source>
</evidence>
<dbReference type="GO" id="GO:0016020">
    <property type="term" value="C:membrane"/>
    <property type="evidence" value="ECO:0007669"/>
    <property type="project" value="InterPro"/>
</dbReference>
<dbReference type="Proteomes" id="UP000242469">
    <property type="component" value="Unassembled WGS sequence"/>
</dbReference>
<dbReference type="InterPro" id="IPR050683">
    <property type="entry name" value="Bact_Polysacc_Export_ATP-bd"/>
</dbReference>
<name>A0A1H3Y7Q3_9GAMM</name>
<dbReference type="Gene3D" id="3.40.50.300">
    <property type="entry name" value="P-loop containing nucleotide triphosphate hydrolases"/>
    <property type="match status" value="1"/>
</dbReference>
<dbReference type="InterPro" id="IPR017871">
    <property type="entry name" value="ABC_transporter-like_CS"/>
</dbReference>
<dbReference type="SUPFAM" id="SSF52540">
    <property type="entry name" value="P-loop containing nucleoside triphosphate hydrolases"/>
    <property type="match status" value="1"/>
</dbReference>
<keyword evidence="1" id="KW-0547">Nucleotide-binding</keyword>
<dbReference type="Pfam" id="PF00005">
    <property type="entry name" value="ABC_tran"/>
    <property type="match status" value="1"/>
</dbReference>
<dbReference type="PANTHER" id="PTHR46743:SF3">
    <property type="entry name" value="ABC-TYPE POLYSACCHARIDE_POLYOL PHOSPHATE TRANSPORT SYSTEM, ATPASE COMPONENT"/>
    <property type="match status" value="1"/>
</dbReference>
<dbReference type="SMART" id="SM00382">
    <property type="entry name" value="AAA"/>
    <property type="match status" value="1"/>
</dbReference>
<dbReference type="InterPro" id="IPR029439">
    <property type="entry name" value="Wzt_C"/>
</dbReference>
<organism evidence="4 5">
    <name type="scientific">Marinobacterium iners DSM 11526</name>
    <dbReference type="NCBI Taxonomy" id="1122198"/>
    <lineage>
        <taxon>Bacteria</taxon>
        <taxon>Pseudomonadati</taxon>
        <taxon>Pseudomonadota</taxon>
        <taxon>Gammaproteobacteria</taxon>
        <taxon>Oceanospirillales</taxon>
        <taxon>Oceanospirillaceae</taxon>
        <taxon>Marinobacterium</taxon>
    </lineage>
</organism>
<dbReference type="RefSeq" id="WP_091822267.1">
    <property type="nucleotide sequence ID" value="NZ_FNRJ01000001.1"/>
</dbReference>
<dbReference type="InterPro" id="IPR003439">
    <property type="entry name" value="ABC_transporter-like_ATP-bd"/>
</dbReference>
<dbReference type="AlphaFoldDB" id="A0A1H3Y7Q3"/>
<dbReference type="CDD" id="cd10147">
    <property type="entry name" value="Wzt_C-like"/>
    <property type="match status" value="1"/>
</dbReference>
<dbReference type="InterPro" id="IPR027417">
    <property type="entry name" value="P-loop_NTPase"/>
</dbReference>
<dbReference type="Gene3D" id="2.70.50.60">
    <property type="entry name" value="abc- transporter (atp binding component) like domain"/>
    <property type="match status" value="1"/>
</dbReference>
<keyword evidence="2 4" id="KW-0067">ATP-binding</keyword>
<dbReference type="InterPro" id="IPR003593">
    <property type="entry name" value="AAA+_ATPase"/>
</dbReference>
<reference evidence="5" key="1">
    <citation type="submission" date="2016-10" db="EMBL/GenBank/DDBJ databases">
        <authorList>
            <person name="Varghese N."/>
            <person name="Submissions S."/>
        </authorList>
    </citation>
    <scope>NUCLEOTIDE SEQUENCE [LARGE SCALE GENOMIC DNA]</scope>
    <source>
        <strain evidence="5">DSM 11526</strain>
    </source>
</reference>
<accession>A0A1H3Y7Q3</accession>
<dbReference type="PROSITE" id="PS00211">
    <property type="entry name" value="ABC_TRANSPORTER_1"/>
    <property type="match status" value="1"/>
</dbReference>
<evidence type="ECO:0000256" key="1">
    <source>
        <dbReference type="ARBA" id="ARBA00022741"/>
    </source>
</evidence>
<dbReference type="CDD" id="cd03220">
    <property type="entry name" value="ABC_KpsT_Wzt"/>
    <property type="match status" value="1"/>
</dbReference>
<keyword evidence="5" id="KW-1185">Reference proteome</keyword>
<dbReference type="STRING" id="1122198.SAMN02745729_101399"/>
<dbReference type="GO" id="GO:0005524">
    <property type="term" value="F:ATP binding"/>
    <property type="evidence" value="ECO:0007669"/>
    <property type="project" value="UniProtKB-KW"/>
</dbReference>
<sequence length="403" mass="44376">MCSDAVLKVDNVCKHYRAWESPHERLKELLFGVDAASQVEVIKNISLELGRGQILGVIGPNGAGKSTLLQMIAGTLRPSSGTIEIDGRLTALLELGAGVDPELTGIENIYLMSSTYGIPRPQIKDSIDDIIRFSGLGNYIEKPVKTYSSGMFVRLAFSVSTALKPDVLIVDEALSVGDVGFQAKCLERLEELIASGTSILLASHDMQLIRNYCTSAICLHQGEIISRGEPEVVTERYLHLMRQDRENAQETLSWTADEEAKARFASKEGEILSVEVLGHEAERSFATGDTIRVKIVCKLHELKLTPAIILILRDARGYNIYGLKARTEFLRQTQDGCVSAEFEIPLHLAEGSYSFTVRLENTKTDTINYLLDKHVGICGFTVSDSHKCFLGGVNLHGRIVHDV</sequence>
<dbReference type="OrthoDB" id="9778870at2"/>
<dbReference type="EMBL" id="FNRJ01000001">
    <property type="protein sequence ID" value="SEA07679.1"/>
    <property type="molecule type" value="Genomic_DNA"/>
</dbReference>
<evidence type="ECO:0000259" key="3">
    <source>
        <dbReference type="PROSITE" id="PS50893"/>
    </source>
</evidence>
<dbReference type="Pfam" id="PF14524">
    <property type="entry name" value="Wzt_C"/>
    <property type="match status" value="1"/>
</dbReference>
<protein>
    <submittedName>
        <fullName evidence="4">Lipopolysaccharide transport system ATP-binding protein</fullName>
    </submittedName>
</protein>
<proteinExistence type="predicted"/>
<dbReference type="PANTHER" id="PTHR46743">
    <property type="entry name" value="TEICHOIC ACIDS EXPORT ATP-BINDING PROTEIN TAGH"/>
    <property type="match status" value="1"/>
</dbReference>